<evidence type="ECO:0000313" key="3">
    <source>
        <dbReference type="EMBL" id="AIA95925.1"/>
    </source>
</evidence>
<dbReference type="AlphaFoldDB" id="A0A060CRQ6"/>
<dbReference type="EMBL" id="KF128560">
    <property type="protein sequence ID" value="AIA95925.1"/>
    <property type="molecule type" value="Genomic_DNA"/>
</dbReference>
<evidence type="ECO:0000256" key="1">
    <source>
        <dbReference type="SAM" id="MobiDB-lite"/>
    </source>
</evidence>
<dbReference type="InterPro" id="IPR029044">
    <property type="entry name" value="Nucleotide-diphossugar_trans"/>
</dbReference>
<protein>
    <submittedName>
        <fullName evidence="3">CAZy families GT2 protein</fullName>
    </submittedName>
</protein>
<evidence type="ECO:0000259" key="2">
    <source>
        <dbReference type="Pfam" id="PF13632"/>
    </source>
</evidence>
<proteinExistence type="predicted"/>
<organism evidence="3">
    <name type="scientific">uncultured Streptomyces sp</name>
    <dbReference type="NCBI Taxonomy" id="174707"/>
    <lineage>
        <taxon>Bacteria</taxon>
        <taxon>Bacillati</taxon>
        <taxon>Actinomycetota</taxon>
        <taxon>Actinomycetes</taxon>
        <taxon>Kitasatosporales</taxon>
        <taxon>Streptomycetaceae</taxon>
        <taxon>Streptomyces</taxon>
        <taxon>environmental samples</taxon>
    </lineage>
</organism>
<dbReference type="Pfam" id="PF13632">
    <property type="entry name" value="Glyco_trans_2_3"/>
    <property type="match status" value="1"/>
</dbReference>
<feature type="region of interest" description="Disordered" evidence="1">
    <location>
        <begin position="116"/>
        <end position="155"/>
    </location>
</feature>
<sequence length="155" mass="16654">ALNAAWTYLHGTVLAAGSRFAGWDPRQVIVTVVDADGRLSPNVGQAAVHFADPRVGGVQALVTIYNRRSFLTWAQDMEFAVFGHVFQRGRSAMGTANMGGNGQLNRLAALDSVAASTWRRTPPRRTPLPQGTPKSPARSSAPTARGETASRRTRI</sequence>
<dbReference type="Gene3D" id="3.90.550.10">
    <property type="entry name" value="Spore Coat Polysaccharide Biosynthesis Protein SpsA, Chain A"/>
    <property type="match status" value="1"/>
</dbReference>
<name>A0A060CRQ6_9ACTN</name>
<accession>A0A060CRQ6</accession>
<feature type="non-terminal residue" evidence="3">
    <location>
        <position position="1"/>
    </location>
</feature>
<feature type="non-terminal residue" evidence="3">
    <location>
        <position position="155"/>
    </location>
</feature>
<feature type="domain" description="Glycosyltransferase 2-like" evidence="2">
    <location>
        <begin position="29"/>
        <end position="118"/>
    </location>
</feature>
<reference evidence="3" key="1">
    <citation type="journal article" date="2013" name="Environ. Microbiol.">
        <title>Seasonally variable intestinal metagenomes of the red palm weevil (Rhynchophorus ferrugineus).</title>
        <authorList>
            <person name="Jia S."/>
            <person name="Zhang X."/>
            <person name="Zhang G."/>
            <person name="Yin A."/>
            <person name="Zhang S."/>
            <person name="Li F."/>
            <person name="Wang L."/>
            <person name="Zhao D."/>
            <person name="Yun Q."/>
            <person name="Tala"/>
            <person name="Wang J."/>
            <person name="Sun G."/>
            <person name="Baabdullah M."/>
            <person name="Yu X."/>
            <person name="Hu S."/>
            <person name="Al-Mssallem I.S."/>
            <person name="Yu J."/>
        </authorList>
    </citation>
    <scope>NUCLEOTIDE SEQUENCE</scope>
</reference>
<dbReference type="InterPro" id="IPR001173">
    <property type="entry name" value="Glyco_trans_2-like"/>
</dbReference>